<dbReference type="EMBL" id="HBIC01002823">
    <property type="protein sequence ID" value="CAE0272608.1"/>
    <property type="molecule type" value="Transcribed_RNA"/>
</dbReference>
<feature type="compositionally biased region" description="Basic and acidic residues" evidence="2">
    <location>
        <begin position="319"/>
        <end position="332"/>
    </location>
</feature>
<feature type="compositionally biased region" description="Low complexity" evidence="2">
    <location>
        <begin position="201"/>
        <end position="211"/>
    </location>
</feature>
<evidence type="ECO:0000313" key="4">
    <source>
        <dbReference type="EMBL" id="CAE0272607.1"/>
    </source>
</evidence>
<feature type="compositionally biased region" description="Low complexity" evidence="2">
    <location>
        <begin position="306"/>
        <end position="318"/>
    </location>
</feature>
<dbReference type="AlphaFoldDB" id="A0A7S3GP68"/>
<dbReference type="EMBL" id="HBIC01002822">
    <property type="protein sequence ID" value="CAE0272607.1"/>
    <property type="molecule type" value="Transcribed_RNA"/>
</dbReference>
<organism evidence="5">
    <name type="scientific">Spumella elongata</name>
    <dbReference type="NCBI Taxonomy" id="89044"/>
    <lineage>
        <taxon>Eukaryota</taxon>
        <taxon>Sar</taxon>
        <taxon>Stramenopiles</taxon>
        <taxon>Ochrophyta</taxon>
        <taxon>Chrysophyceae</taxon>
        <taxon>Chromulinales</taxon>
        <taxon>Chromulinaceae</taxon>
        <taxon>Spumella</taxon>
    </lineage>
</organism>
<dbReference type="SUPFAM" id="SSF140383">
    <property type="entry name" value="BSD domain-like"/>
    <property type="match status" value="1"/>
</dbReference>
<accession>A0A7S3GP68</accession>
<dbReference type="InterPro" id="IPR035925">
    <property type="entry name" value="BSD_dom_sf"/>
</dbReference>
<protein>
    <recommendedName>
        <fullName evidence="3">BSD domain-containing protein</fullName>
    </recommendedName>
</protein>
<feature type="coiled-coil region" evidence="1">
    <location>
        <begin position="8"/>
        <end position="35"/>
    </location>
</feature>
<evidence type="ECO:0000256" key="1">
    <source>
        <dbReference type="SAM" id="Coils"/>
    </source>
</evidence>
<reference evidence="5" key="1">
    <citation type="submission" date="2021-01" db="EMBL/GenBank/DDBJ databases">
        <authorList>
            <person name="Corre E."/>
            <person name="Pelletier E."/>
            <person name="Niang G."/>
            <person name="Scheremetjew M."/>
            <person name="Finn R."/>
            <person name="Kale V."/>
            <person name="Holt S."/>
            <person name="Cochrane G."/>
            <person name="Meng A."/>
            <person name="Brown T."/>
            <person name="Cohen L."/>
        </authorList>
    </citation>
    <scope>NUCLEOTIDE SEQUENCE</scope>
    <source>
        <strain evidence="5">CCAP 955/1</strain>
    </source>
</reference>
<dbReference type="InterPro" id="IPR005607">
    <property type="entry name" value="BSD_dom"/>
</dbReference>
<name>A0A7S3GP68_9STRA</name>
<proteinExistence type="predicted"/>
<evidence type="ECO:0000313" key="5">
    <source>
        <dbReference type="EMBL" id="CAE0272608.1"/>
    </source>
</evidence>
<evidence type="ECO:0000256" key="2">
    <source>
        <dbReference type="SAM" id="MobiDB-lite"/>
    </source>
</evidence>
<keyword evidence="1" id="KW-0175">Coiled coil</keyword>
<feature type="domain" description="BSD" evidence="3">
    <location>
        <begin position="73"/>
        <end position="135"/>
    </location>
</feature>
<sequence>MKLADDFTESLVSQANEAQEQIQREQAKLREEDELKKVTLSTNTQLPWETTDESLQILSDALMDSILKLSLNELNFTTVPANAEEIVFVFSDFIATALHLLKIDANLAHVHSKVSPKMDEELFWRNYYSRVIYLRAKCGIDGSAAQEASAQWNNAKIVFEPDYAQVLTRATSKVSSDYADNPTTLDRTGKKSPAGGRNAGSSHSKNNSSSNLFTSHGEVNTSDPLRDSVDLDDLDELDFTTGGAKREGEEEGEEEGGAAAAEGGAGGDDEDVDVDLGDLDLADLDDEMDLLRELREMEEEEEAEQQEQNKQLQQQQGQDKGKGNSKKGREVGELGSYEDVGKSDCNSSSAASNAELEAQIAAELANISDDDEDL</sequence>
<feature type="region of interest" description="Disordered" evidence="2">
    <location>
        <begin position="175"/>
        <end position="352"/>
    </location>
</feature>
<dbReference type="PROSITE" id="PS50858">
    <property type="entry name" value="BSD"/>
    <property type="match status" value="1"/>
</dbReference>
<evidence type="ECO:0000259" key="3">
    <source>
        <dbReference type="PROSITE" id="PS50858"/>
    </source>
</evidence>
<dbReference type="Gene3D" id="1.10.3970.10">
    <property type="entry name" value="BSD domain"/>
    <property type="match status" value="1"/>
</dbReference>
<gene>
    <name evidence="4" type="ORF">SELO1098_LOCUS1433</name>
    <name evidence="5" type="ORF">SELO1098_LOCUS1434</name>
</gene>
<feature type="compositionally biased region" description="Acidic residues" evidence="2">
    <location>
        <begin position="296"/>
        <end position="305"/>
    </location>
</feature>
<feature type="compositionally biased region" description="Acidic residues" evidence="2">
    <location>
        <begin position="267"/>
        <end position="288"/>
    </location>
</feature>
<feature type="compositionally biased region" description="Polar residues" evidence="2">
    <location>
        <begin position="212"/>
        <end position="222"/>
    </location>
</feature>